<dbReference type="Proteomes" id="UP001567538">
    <property type="component" value="Unassembled WGS sequence"/>
</dbReference>
<keyword evidence="1" id="KW-0732">Signal</keyword>
<proteinExistence type="predicted"/>
<accession>A0ABD1GGM3</accession>
<comment type="caution">
    <text evidence="2">The sequence shown here is derived from an EMBL/GenBank/DDBJ whole genome shotgun (WGS) entry which is preliminary data.</text>
</comment>
<evidence type="ECO:0000313" key="3">
    <source>
        <dbReference type="Proteomes" id="UP001567538"/>
    </source>
</evidence>
<dbReference type="AlphaFoldDB" id="A0ABD1GGM3"/>
<sequence>MGFAVILAAALLAGMATAQSSDCTNVLISMFPCLNYFSGNSSAPSSGFWPYPAHATSKLPLSPDAMLPPLLALPTDQHQQIIPTPAQGMDLRQCQMVMVFQEQLQISWVLQHCFALSS</sequence>
<protein>
    <submittedName>
        <fullName evidence="2">Non-specific lipid transfer protein GPI-anchored 5-like</fullName>
    </submittedName>
</protein>
<feature type="chain" id="PRO_5044871884" evidence="1">
    <location>
        <begin position="19"/>
        <end position="118"/>
    </location>
</feature>
<gene>
    <name evidence="2" type="ORF">AAHA92_20271</name>
</gene>
<keyword evidence="3" id="KW-1185">Reference proteome</keyword>
<feature type="signal peptide" evidence="1">
    <location>
        <begin position="1"/>
        <end position="18"/>
    </location>
</feature>
<organism evidence="2 3">
    <name type="scientific">Salvia divinorum</name>
    <name type="common">Maria pastora</name>
    <name type="synonym">Diviner's sage</name>
    <dbReference type="NCBI Taxonomy" id="28513"/>
    <lineage>
        <taxon>Eukaryota</taxon>
        <taxon>Viridiplantae</taxon>
        <taxon>Streptophyta</taxon>
        <taxon>Embryophyta</taxon>
        <taxon>Tracheophyta</taxon>
        <taxon>Spermatophyta</taxon>
        <taxon>Magnoliopsida</taxon>
        <taxon>eudicotyledons</taxon>
        <taxon>Gunneridae</taxon>
        <taxon>Pentapetalae</taxon>
        <taxon>asterids</taxon>
        <taxon>lamiids</taxon>
        <taxon>Lamiales</taxon>
        <taxon>Lamiaceae</taxon>
        <taxon>Nepetoideae</taxon>
        <taxon>Mentheae</taxon>
        <taxon>Salviinae</taxon>
        <taxon>Salvia</taxon>
        <taxon>Salvia subgen. Calosphace</taxon>
    </lineage>
</organism>
<evidence type="ECO:0000313" key="2">
    <source>
        <dbReference type="EMBL" id="KAL1543271.1"/>
    </source>
</evidence>
<evidence type="ECO:0000256" key="1">
    <source>
        <dbReference type="SAM" id="SignalP"/>
    </source>
</evidence>
<dbReference type="EMBL" id="JBEAFC010000008">
    <property type="protein sequence ID" value="KAL1543271.1"/>
    <property type="molecule type" value="Genomic_DNA"/>
</dbReference>
<reference evidence="2 3" key="1">
    <citation type="submission" date="2024-06" db="EMBL/GenBank/DDBJ databases">
        <title>A chromosome level genome sequence of Diviner's sage (Salvia divinorum).</title>
        <authorList>
            <person name="Ford S.A."/>
            <person name="Ro D.-K."/>
            <person name="Ness R.W."/>
            <person name="Phillips M.A."/>
        </authorList>
    </citation>
    <scope>NUCLEOTIDE SEQUENCE [LARGE SCALE GENOMIC DNA]</scope>
    <source>
        <strain evidence="2">SAF-2024a</strain>
        <tissue evidence="2">Leaf</tissue>
    </source>
</reference>
<name>A0ABD1GGM3_SALDI</name>